<name>A0A9W6HDQ1_9MICO</name>
<dbReference type="Gene3D" id="3.40.50.12780">
    <property type="entry name" value="N-terminal domain of ligase-like"/>
    <property type="match status" value="1"/>
</dbReference>
<evidence type="ECO:0000313" key="5">
    <source>
        <dbReference type="EMBL" id="GLJ78710.1"/>
    </source>
</evidence>
<feature type="region of interest" description="Disordered" evidence="3">
    <location>
        <begin position="419"/>
        <end position="444"/>
    </location>
</feature>
<evidence type="ECO:0000313" key="6">
    <source>
        <dbReference type="Proteomes" id="UP001142317"/>
    </source>
</evidence>
<dbReference type="PANTHER" id="PTHR44845:SF6">
    <property type="entry name" value="BETA-ALANINE-ACTIVATING ENZYME"/>
    <property type="match status" value="1"/>
</dbReference>
<reference evidence="5" key="1">
    <citation type="journal article" date="2014" name="Int. J. Syst. Evol. Microbiol.">
        <title>Complete genome sequence of Corynebacterium casei LMG S-19264T (=DSM 44701T), isolated from a smear-ripened cheese.</title>
        <authorList>
            <consortium name="US DOE Joint Genome Institute (JGI-PGF)"/>
            <person name="Walter F."/>
            <person name="Albersmeier A."/>
            <person name="Kalinowski J."/>
            <person name="Ruckert C."/>
        </authorList>
    </citation>
    <scope>NUCLEOTIDE SEQUENCE</scope>
    <source>
        <strain evidence="5">VKM Ac-1447</strain>
    </source>
</reference>
<reference evidence="5" key="2">
    <citation type="submission" date="2023-01" db="EMBL/GenBank/DDBJ databases">
        <authorList>
            <person name="Sun Q."/>
            <person name="Evtushenko L."/>
        </authorList>
    </citation>
    <scope>NUCLEOTIDE SEQUENCE</scope>
    <source>
        <strain evidence="5">VKM Ac-1447</strain>
    </source>
</reference>
<dbReference type="Proteomes" id="UP001142317">
    <property type="component" value="Unassembled WGS sequence"/>
</dbReference>
<dbReference type="InterPro" id="IPR000873">
    <property type="entry name" value="AMP-dep_synth/lig_dom"/>
</dbReference>
<accession>A0A9W6HDQ1</accession>
<proteinExistence type="predicted"/>
<evidence type="ECO:0000256" key="2">
    <source>
        <dbReference type="ARBA" id="ARBA00022553"/>
    </source>
</evidence>
<sequence length="444" mass="47805">MVTQRTWADIRRHGNDEPTRVALSGEGWQISYGELSARATSQQDGLWLHGLSVVTADRLGQAVIDVLAAQQRFRAALILPEAAAEEYRRGALDAIRAAGGDDPLLASLRGGILTTTSGSTGAPKVVVHDPAGIDRFIEWARERLGIGSETVTLSLSPVNFDVALLDVWAVLSAGGRVHFASSRHLTDGQALGRIIDREGVTMVQSVPALLTLIAGTGAVHHGVNVVVSTGDFFPVPNLRQLETAFPDAERLSVYGSTETNDTFVCDLSRAANGELGSALPGVEYSLEGGELVVHSPYQALGYVNMTAAVWVKRSGRRWFRTGDGAELTDDGGVRLRGRIDRVRKVRGHRVSLDDIEASLRSHPDVTDALAIDAGDVETRVEAIVRTLPGHTTTSLALRSWLGERLPTAAIPSRIWLTASPFQQTPTGKTDRRATHQSLTEKEAR</sequence>
<organism evidence="5 6">
    <name type="scientific">Microbacterium imperiale</name>
    <dbReference type="NCBI Taxonomy" id="33884"/>
    <lineage>
        <taxon>Bacteria</taxon>
        <taxon>Bacillati</taxon>
        <taxon>Actinomycetota</taxon>
        <taxon>Actinomycetes</taxon>
        <taxon>Micrococcales</taxon>
        <taxon>Microbacteriaceae</taxon>
        <taxon>Microbacterium</taxon>
    </lineage>
</organism>
<dbReference type="InterPro" id="IPR042099">
    <property type="entry name" value="ANL_N_sf"/>
</dbReference>
<evidence type="ECO:0000259" key="4">
    <source>
        <dbReference type="Pfam" id="PF00501"/>
    </source>
</evidence>
<keyword evidence="6" id="KW-1185">Reference proteome</keyword>
<dbReference type="PANTHER" id="PTHR44845">
    <property type="entry name" value="CARRIER DOMAIN-CONTAINING PROTEIN"/>
    <property type="match status" value="1"/>
</dbReference>
<keyword evidence="2" id="KW-0597">Phosphoprotein</keyword>
<feature type="compositionally biased region" description="Basic and acidic residues" evidence="3">
    <location>
        <begin position="428"/>
        <end position="444"/>
    </location>
</feature>
<comment type="caution">
    <text evidence="5">The sequence shown here is derived from an EMBL/GenBank/DDBJ whole genome shotgun (WGS) entry which is preliminary data.</text>
</comment>
<dbReference type="EMBL" id="BSEO01000001">
    <property type="protein sequence ID" value="GLJ78710.1"/>
    <property type="molecule type" value="Genomic_DNA"/>
</dbReference>
<dbReference type="Gene3D" id="3.30.300.30">
    <property type="match status" value="1"/>
</dbReference>
<protein>
    <recommendedName>
        <fullName evidence="4">AMP-dependent synthetase/ligase domain-containing protein</fullName>
    </recommendedName>
</protein>
<dbReference type="AlphaFoldDB" id="A0A9W6HDQ1"/>
<evidence type="ECO:0000256" key="3">
    <source>
        <dbReference type="SAM" id="MobiDB-lite"/>
    </source>
</evidence>
<dbReference type="InterPro" id="IPR045851">
    <property type="entry name" value="AMP-bd_C_sf"/>
</dbReference>
<dbReference type="Pfam" id="PF00501">
    <property type="entry name" value="AMP-binding"/>
    <property type="match status" value="1"/>
</dbReference>
<evidence type="ECO:0000256" key="1">
    <source>
        <dbReference type="ARBA" id="ARBA00022450"/>
    </source>
</evidence>
<gene>
    <name evidence="5" type="ORF">GCM10017586_03920</name>
</gene>
<keyword evidence="1" id="KW-0596">Phosphopantetheine</keyword>
<dbReference type="SUPFAM" id="SSF56801">
    <property type="entry name" value="Acetyl-CoA synthetase-like"/>
    <property type="match status" value="1"/>
</dbReference>
<feature type="domain" description="AMP-dependent synthetase/ligase" evidence="4">
    <location>
        <begin position="114"/>
        <end position="302"/>
    </location>
</feature>